<dbReference type="PROSITE" id="PS00250">
    <property type="entry name" value="TGF_BETA_1"/>
    <property type="match status" value="1"/>
</dbReference>
<dbReference type="GO" id="GO:0005615">
    <property type="term" value="C:extracellular space"/>
    <property type="evidence" value="ECO:0007669"/>
    <property type="project" value="TreeGrafter"/>
</dbReference>
<dbReference type="GO" id="GO:0005125">
    <property type="term" value="F:cytokine activity"/>
    <property type="evidence" value="ECO:0007669"/>
    <property type="project" value="TreeGrafter"/>
</dbReference>
<dbReference type="InterPro" id="IPR015615">
    <property type="entry name" value="TGF-beta-rel"/>
</dbReference>
<proteinExistence type="inferred from homology"/>
<protein>
    <submittedName>
        <fullName evidence="11">Uncharacterized protein</fullName>
    </submittedName>
</protein>
<keyword evidence="4 10" id="KW-0732">Signal</keyword>
<gene>
    <name evidence="11" type="ORF">OFUS_LOCUS19360</name>
</gene>
<dbReference type="EMBL" id="CAIIXF020000009">
    <property type="protein sequence ID" value="CAH1794705.1"/>
    <property type="molecule type" value="Genomic_DNA"/>
</dbReference>
<comment type="caution">
    <text evidence="11">The sequence shown here is derived from an EMBL/GenBank/DDBJ whole genome shotgun (WGS) entry which is preliminary data.</text>
</comment>
<feature type="region of interest" description="Disordered" evidence="9">
    <location>
        <begin position="30"/>
        <end position="50"/>
    </location>
</feature>
<evidence type="ECO:0000256" key="6">
    <source>
        <dbReference type="ARBA" id="ARBA00023157"/>
    </source>
</evidence>
<dbReference type="SUPFAM" id="SSF57501">
    <property type="entry name" value="Cystine-knot cytokines"/>
    <property type="match status" value="1"/>
</dbReference>
<dbReference type="Pfam" id="PF00019">
    <property type="entry name" value="TGF_beta"/>
    <property type="match status" value="1"/>
</dbReference>
<organism evidence="11 12">
    <name type="scientific">Owenia fusiformis</name>
    <name type="common">Polychaete worm</name>
    <dbReference type="NCBI Taxonomy" id="6347"/>
    <lineage>
        <taxon>Eukaryota</taxon>
        <taxon>Metazoa</taxon>
        <taxon>Spiralia</taxon>
        <taxon>Lophotrochozoa</taxon>
        <taxon>Annelida</taxon>
        <taxon>Polychaeta</taxon>
        <taxon>Sedentaria</taxon>
        <taxon>Canalipalpata</taxon>
        <taxon>Sabellida</taxon>
        <taxon>Oweniida</taxon>
        <taxon>Oweniidae</taxon>
        <taxon>Owenia</taxon>
    </lineage>
</organism>
<feature type="chain" id="PRO_5043479041" evidence="10">
    <location>
        <begin position="24"/>
        <end position="498"/>
    </location>
</feature>
<evidence type="ECO:0000256" key="4">
    <source>
        <dbReference type="ARBA" id="ARBA00022729"/>
    </source>
</evidence>
<evidence type="ECO:0000313" key="11">
    <source>
        <dbReference type="EMBL" id="CAH1794705.1"/>
    </source>
</evidence>
<evidence type="ECO:0000256" key="10">
    <source>
        <dbReference type="SAM" id="SignalP"/>
    </source>
</evidence>
<dbReference type="PANTHER" id="PTHR11848">
    <property type="entry name" value="TGF-BETA FAMILY"/>
    <property type="match status" value="1"/>
</dbReference>
<evidence type="ECO:0000256" key="2">
    <source>
        <dbReference type="ARBA" id="ARBA00006656"/>
    </source>
</evidence>
<evidence type="ECO:0000256" key="1">
    <source>
        <dbReference type="ARBA" id="ARBA00004613"/>
    </source>
</evidence>
<name>A0A8J1XZS9_OWEFU</name>
<evidence type="ECO:0000256" key="9">
    <source>
        <dbReference type="SAM" id="MobiDB-lite"/>
    </source>
</evidence>
<dbReference type="InterPro" id="IPR017948">
    <property type="entry name" value="TGFb_CS"/>
</dbReference>
<feature type="signal peptide" evidence="10">
    <location>
        <begin position="1"/>
        <end position="23"/>
    </location>
</feature>
<evidence type="ECO:0000256" key="5">
    <source>
        <dbReference type="ARBA" id="ARBA00023030"/>
    </source>
</evidence>
<keyword evidence="6" id="KW-1015">Disulfide bond</keyword>
<dbReference type="Gene3D" id="2.10.90.10">
    <property type="entry name" value="Cystine-knot cytokines"/>
    <property type="match status" value="1"/>
</dbReference>
<feature type="compositionally biased region" description="Polar residues" evidence="9">
    <location>
        <begin position="31"/>
        <end position="41"/>
    </location>
</feature>
<dbReference type="OrthoDB" id="5987191at2759"/>
<feature type="compositionally biased region" description="Basic residues" evidence="9">
    <location>
        <begin position="334"/>
        <end position="346"/>
    </location>
</feature>
<dbReference type="AlphaFoldDB" id="A0A8J1XZS9"/>
<feature type="region of interest" description="Disordered" evidence="9">
    <location>
        <begin position="334"/>
        <end position="356"/>
    </location>
</feature>
<dbReference type="CDD" id="cd13767">
    <property type="entry name" value="TGF_beta_BMP9_like"/>
    <property type="match status" value="1"/>
</dbReference>
<comment type="similarity">
    <text evidence="2 8">Belongs to the TGF-beta family.</text>
</comment>
<keyword evidence="5 8" id="KW-0339">Growth factor</keyword>
<dbReference type="InterPro" id="IPR001111">
    <property type="entry name" value="TGF-b_propeptide"/>
</dbReference>
<dbReference type="GO" id="GO:0008083">
    <property type="term" value="F:growth factor activity"/>
    <property type="evidence" value="ECO:0007669"/>
    <property type="project" value="UniProtKB-KW"/>
</dbReference>
<dbReference type="Gene3D" id="2.60.120.970">
    <property type="match status" value="1"/>
</dbReference>
<evidence type="ECO:0000256" key="8">
    <source>
        <dbReference type="RuleBase" id="RU000354"/>
    </source>
</evidence>
<sequence length="498" mass="58166">MAGIKGVFMTCFFIYSFIHVLLARPQESKSSESAFENSENDPVNRLGEKRPKRAAWNNYKTNIHERSKITTNEVDYAEYGADYDTDEILDELMTNEVEPDINIQFKKFTGQKTFHRDHRFDKKQLNEIREAPQYMLDLYHEYLGNRKSQPTSDIVRSFMNVNGDPYKITDSSTHGNKTRVHSLIFNITSLKQDETIQVAELRLYKLVEVDRNHYSGHNRKVSVFEVILPEDSNASERQHILISCKNIYGRHSGWETFTVTQAVSRWHLRKSSFQRLEVRIESVFDLGHTHGDIDIDTRPRQRNEPLLVVFSNEGNYESESKRELDEMMIHGLSKRRTGTSHSHKSRTGNSMKLGRSETYVPPYRYPPILRHYNLTTSASYQRRVKRSRKRSRKNTCKRKPLVVNFQDINWHTWVIAPRSYDAFECSGRCYFPLADHLTPTKHAIIQTLLHATYPKKTSRTCCVPTELEPISIIYIDEEGVVTIKYKYDDMVVSKCGCR</sequence>
<dbReference type="Pfam" id="PF00688">
    <property type="entry name" value="TGFb_propeptide"/>
    <property type="match status" value="1"/>
</dbReference>
<keyword evidence="3" id="KW-0964">Secreted</keyword>
<keyword evidence="7" id="KW-0325">Glycoprotein</keyword>
<dbReference type="InterPro" id="IPR001839">
    <property type="entry name" value="TGF-b_C"/>
</dbReference>
<dbReference type="Proteomes" id="UP000749559">
    <property type="component" value="Unassembled WGS sequence"/>
</dbReference>
<evidence type="ECO:0000256" key="7">
    <source>
        <dbReference type="ARBA" id="ARBA00023180"/>
    </source>
</evidence>
<keyword evidence="12" id="KW-1185">Reference proteome</keyword>
<comment type="subcellular location">
    <subcellularLocation>
        <location evidence="1">Secreted</location>
    </subcellularLocation>
</comment>
<accession>A0A8J1XZS9</accession>
<dbReference type="InterPro" id="IPR029034">
    <property type="entry name" value="Cystine-knot_cytokine"/>
</dbReference>
<dbReference type="PANTHER" id="PTHR11848:SF307">
    <property type="entry name" value="BONE MORPHOGENETIC PROTEIN 10"/>
    <property type="match status" value="1"/>
</dbReference>
<dbReference type="SMART" id="SM00204">
    <property type="entry name" value="TGFB"/>
    <property type="match status" value="1"/>
</dbReference>
<dbReference type="PROSITE" id="PS51362">
    <property type="entry name" value="TGF_BETA_2"/>
    <property type="match status" value="1"/>
</dbReference>
<evidence type="ECO:0000313" key="12">
    <source>
        <dbReference type="Proteomes" id="UP000749559"/>
    </source>
</evidence>
<reference evidence="11" key="1">
    <citation type="submission" date="2022-03" db="EMBL/GenBank/DDBJ databases">
        <authorList>
            <person name="Martin C."/>
        </authorList>
    </citation>
    <scope>NUCLEOTIDE SEQUENCE</scope>
</reference>
<evidence type="ECO:0000256" key="3">
    <source>
        <dbReference type="ARBA" id="ARBA00022525"/>
    </source>
</evidence>
<dbReference type="FunFam" id="2.10.90.10:FF:000001">
    <property type="entry name" value="Bone morphogenetic protein 4"/>
    <property type="match status" value="1"/>
</dbReference>